<dbReference type="Proteomes" id="UP001205105">
    <property type="component" value="Unassembled WGS sequence"/>
</dbReference>
<evidence type="ECO:0000256" key="2">
    <source>
        <dbReference type="SAM" id="SignalP"/>
    </source>
</evidence>
<feature type="compositionally biased region" description="Low complexity" evidence="1">
    <location>
        <begin position="161"/>
        <end position="212"/>
    </location>
</feature>
<organism evidence="3 4">
    <name type="scientific">Chlorella ohadii</name>
    <dbReference type="NCBI Taxonomy" id="2649997"/>
    <lineage>
        <taxon>Eukaryota</taxon>
        <taxon>Viridiplantae</taxon>
        <taxon>Chlorophyta</taxon>
        <taxon>core chlorophytes</taxon>
        <taxon>Trebouxiophyceae</taxon>
        <taxon>Chlorellales</taxon>
        <taxon>Chlorellaceae</taxon>
        <taxon>Chlorella clade</taxon>
        <taxon>Chlorella</taxon>
    </lineage>
</organism>
<name>A0AAD5DW83_9CHLO</name>
<protein>
    <submittedName>
        <fullName evidence="3">Uncharacterized protein</fullName>
    </submittedName>
</protein>
<reference evidence="3" key="1">
    <citation type="submission" date="2020-11" db="EMBL/GenBank/DDBJ databases">
        <title>Chlorella ohadii genome sequencing and assembly.</title>
        <authorList>
            <person name="Murik O."/>
            <person name="Treves H."/>
            <person name="Kedem I."/>
            <person name="Shotland Y."/>
            <person name="Kaplan A."/>
        </authorList>
    </citation>
    <scope>NUCLEOTIDE SEQUENCE</scope>
    <source>
        <strain evidence="3">1</strain>
    </source>
</reference>
<dbReference type="AlphaFoldDB" id="A0AAD5DW83"/>
<evidence type="ECO:0000313" key="4">
    <source>
        <dbReference type="Proteomes" id="UP001205105"/>
    </source>
</evidence>
<gene>
    <name evidence="3" type="ORF">COHA_002597</name>
</gene>
<dbReference type="EMBL" id="JADXDR010000036">
    <property type="protein sequence ID" value="KAI7843698.1"/>
    <property type="molecule type" value="Genomic_DNA"/>
</dbReference>
<feature type="signal peptide" evidence="2">
    <location>
        <begin position="1"/>
        <end position="24"/>
    </location>
</feature>
<evidence type="ECO:0000313" key="3">
    <source>
        <dbReference type="EMBL" id="KAI7843698.1"/>
    </source>
</evidence>
<sequence>MRSIRLALALVAVALTVLCTSVTAAVPDPLRLRPPGCTADNCTGCLEYSLHADNITDAETGETAADPCGSDGLYFPVVSWFFANCAKWFPRAWKCVPCCSAGCASGACQWQGTGAINVTAGCSACPTGTKAKLLEQYAETCRSCFGSHFCRDEVPSKWRAEPQPGEQQTPAPAPAPQQQQQQQQQQQPAASPGAAPSPAPQQGAGGTANSTAAPPPSAAGPARSGSGLLAAALLGLAAVLLSA</sequence>
<accession>A0AAD5DW83</accession>
<keyword evidence="2" id="KW-0732">Signal</keyword>
<comment type="caution">
    <text evidence="3">The sequence shown here is derived from an EMBL/GenBank/DDBJ whole genome shotgun (WGS) entry which is preliminary data.</text>
</comment>
<feature type="region of interest" description="Disordered" evidence="1">
    <location>
        <begin position="158"/>
        <end position="224"/>
    </location>
</feature>
<keyword evidence="4" id="KW-1185">Reference proteome</keyword>
<proteinExistence type="predicted"/>
<evidence type="ECO:0000256" key="1">
    <source>
        <dbReference type="SAM" id="MobiDB-lite"/>
    </source>
</evidence>
<feature type="chain" id="PRO_5042053334" evidence="2">
    <location>
        <begin position="25"/>
        <end position="243"/>
    </location>
</feature>